<evidence type="ECO:0000256" key="2">
    <source>
        <dbReference type="ARBA" id="ARBA00007956"/>
    </source>
</evidence>
<keyword evidence="10 11" id="KW-0472">Membrane</keyword>
<dbReference type="GO" id="GO:0005789">
    <property type="term" value="C:endoplasmic reticulum membrane"/>
    <property type="evidence" value="ECO:0007669"/>
    <property type="project" value="UniProtKB-SubCell"/>
</dbReference>
<evidence type="ECO:0000256" key="9">
    <source>
        <dbReference type="ARBA" id="ARBA00023054"/>
    </source>
</evidence>
<keyword evidence="15" id="KW-1185">Reference proteome</keyword>
<evidence type="ECO:0000256" key="5">
    <source>
        <dbReference type="ARBA" id="ARBA00022703"/>
    </source>
</evidence>
<evidence type="ECO:0000256" key="10">
    <source>
        <dbReference type="ARBA" id="ARBA00023136"/>
    </source>
</evidence>
<feature type="transmembrane region" description="Helical" evidence="11">
    <location>
        <begin position="43"/>
        <end position="64"/>
    </location>
</feature>
<evidence type="ECO:0000256" key="8">
    <source>
        <dbReference type="ARBA" id="ARBA00022989"/>
    </source>
</evidence>
<name>A0A834G1S7_RHOSS</name>
<dbReference type="InterPro" id="IPR008417">
    <property type="entry name" value="BAP29/BAP31"/>
</dbReference>
<dbReference type="GO" id="GO:0006886">
    <property type="term" value="P:intracellular protein transport"/>
    <property type="evidence" value="ECO:0007669"/>
    <property type="project" value="UniProtKB-UniRule"/>
</dbReference>
<keyword evidence="6 11" id="KW-0256">Endoplasmic reticulum</keyword>
<dbReference type="EMBL" id="WJXA01000013">
    <property type="protein sequence ID" value="KAF7119926.1"/>
    <property type="molecule type" value="Genomic_DNA"/>
</dbReference>
<dbReference type="GO" id="GO:0070973">
    <property type="term" value="P:protein localization to endoplasmic reticulum exit site"/>
    <property type="evidence" value="ECO:0007669"/>
    <property type="project" value="UniProtKB-UniRule"/>
</dbReference>
<dbReference type="EMBL" id="WJXA01000401">
    <property type="protein sequence ID" value="KAF7112929.1"/>
    <property type="molecule type" value="Genomic_DNA"/>
</dbReference>
<keyword evidence="11" id="KW-0931">ER-Golgi transport</keyword>
<dbReference type="Proteomes" id="UP000626092">
    <property type="component" value="Unassembled WGS sequence"/>
</dbReference>
<comment type="caution">
    <text evidence="14">The sequence shown here is derived from an EMBL/GenBank/DDBJ whole genome shotgun (WGS) entry which is preliminary data.</text>
</comment>
<accession>A0A834G1S7</accession>
<comment type="function">
    <text evidence="11">May play a role in anterograde transport of membrane proteins from the endoplasmic reticulum to the Golgi.</text>
</comment>
<keyword evidence="9 12" id="KW-0175">Coiled coil</keyword>
<keyword evidence="3 11" id="KW-0813">Transport</keyword>
<comment type="caution">
    <text evidence="11">Lacks conserved residue(s) required for the propagation of feature annotation.</text>
</comment>
<dbReference type="PANTHER" id="PTHR12701">
    <property type="entry name" value="BCR-ASSOCIATED PROTEIN, BAP"/>
    <property type="match status" value="1"/>
</dbReference>
<organism evidence="14 15">
    <name type="scientific">Rhododendron simsii</name>
    <name type="common">Sims's rhododendron</name>
    <dbReference type="NCBI Taxonomy" id="118357"/>
    <lineage>
        <taxon>Eukaryota</taxon>
        <taxon>Viridiplantae</taxon>
        <taxon>Streptophyta</taxon>
        <taxon>Embryophyta</taxon>
        <taxon>Tracheophyta</taxon>
        <taxon>Spermatophyta</taxon>
        <taxon>Magnoliopsida</taxon>
        <taxon>eudicotyledons</taxon>
        <taxon>Gunneridae</taxon>
        <taxon>Pentapetalae</taxon>
        <taxon>asterids</taxon>
        <taxon>Ericales</taxon>
        <taxon>Ericaceae</taxon>
        <taxon>Ericoideae</taxon>
        <taxon>Rhodoreae</taxon>
        <taxon>Rhododendron</taxon>
    </lineage>
</organism>
<evidence type="ECO:0000256" key="3">
    <source>
        <dbReference type="ARBA" id="ARBA00022448"/>
    </source>
</evidence>
<evidence type="ECO:0000256" key="6">
    <source>
        <dbReference type="ARBA" id="ARBA00022824"/>
    </source>
</evidence>
<keyword evidence="4 11" id="KW-0812">Transmembrane</keyword>
<dbReference type="AlphaFoldDB" id="A0A834G1S7"/>
<evidence type="ECO:0000313" key="14">
    <source>
        <dbReference type="EMBL" id="KAF7119926.1"/>
    </source>
</evidence>
<evidence type="ECO:0000256" key="7">
    <source>
        <dbReference type="ARBA" id="ARBA00022927"/>
    </source>
</evidence>
<gene>
    <name evidence="14" type="ORF">RHSIM_Rhsim13G0152200</name>
    <name evidence="13" type="ORF">RHSIM_RhsimUnG0178200</name>
</gene>
<feature type="transmembrane region" description="Helical" evidence="11">
    <location>
        <begin position="6"/>
        <end position="22"/>
    </location>
</feature>
<comment type="similarity">
    <text evidence="2 11">Belongs to the BCAP29/BCAP31 family.</text>
</comment>
<evidence type="ECO:0000313" key="15">
    <source>
        <dbReference type="Proteomes" id="UP000626092"/>
    </source>
</evidence>
<evidence type="ECO:0000313" key="13">
    <source>
        <dbReference type="EMBL" id="KAF7112929.1"/>
    </source>
</evidence>
<keyword evidence="5" id="KW-0053">Apoptosis</keyword>
<dbReference type="FunFam" id="1.20.5.110:FF:000011">
    <property type="entry name" value="B-cell receptor-associated protein 29"/>
    <property type="match status" value="1"/>
</dbReference>
<dbReference type="GO" id="GO:0006888">
    <property type="term" value="P:endoplasmic reticulum to Golgi vesicle-mediated transport"/>
    <property type="evidence" value="ECO:0007669"/>
    <property type="project" value="UniProtKB-UniRule"/>
</dbReference>
<evidence type="ECO:0000256" key="4">
    <source>
        <dbReference type="ARBA" id="ARBA00022692"/>
    </source>
</evidence>
<feature type="coiled-coil region" evidence="12">
    <location>
        <begin position="206"/>
        <end position="282"/>
    </location>
</feature>
<evidence type="ECO:0000256" key="1">
    <source>
        <dbReference type="ARBA" id="ARBA00004477"/>
    </source>
</evidence>
<dbReference type="Gene3D" id="1.20.5.110">
    <property type="match status" value="1"/>
</dbReference>
<dbReference type="OrthoDB" id="435607at2759"/>
<evidence type="ECO:0000256" key="12">
    <source>
        <dbReference type="SAM" id="Coils"/>
    </source>
</evidence>
<protein>
    <recommendedName>
        <fullName evidence="11">Endoplasmic reticulum transmembrane protein</fullName>
    </recommendedName>
</protein>
<reference evidence="14" key="1">
    <citation type="submission" date="2019-11" db="EMBL/GenBank/DDBJ databases">
        <authorList>
            <person name="Liu Y."/>
            <person name="Hou J."/>
            <person name="Li T.-Q."/>
            <person name="Guan C.-H."/>
            <person name="Wu X."/>
            <person name="Wu H.-Z."/>
            <person name="Ling F."/>
            <person name="Zhang R."/>
            <person name="Shi X.-G."/>
            <person name="Ren J.-P."/>
            <person name="Chen E.-F."/>
            <person name="Sun J.-M."/>
        </authorList>
    </citation>
    <scope>NUCLEOTIDE SEQUENCE</scope>
    <source>
        <strain evidence="14">Adult_tree_wgs_1</strain>
        <tissue evidence="14">Leaves</tissue>
    </source>
</reference>
<dbReference type="PANTHER" id="PTHR12701:SF18">
    <property type="entry name" value="ENDOPLASMIC RETICULUM TRANSMEMBRANE PROTEIN"/>
    <property type="match status" value="1"/>
</dbReference>
<sequence length="285" mass="32706">MFQLLFALIFAEMALIVIFVFKTPLRKLVIMGLDRLKRGRGPIVVKTVAGTLFVVMMSSVYNLMSIHRRWIEDGDLNPTDQVLASQHMLEASLMGLFGCIRNVDQAILDLSTRQFRLLHKRARENLALGGGDDLRNHGRFPCRARDATQSATQFADLLRFSLFLALMIDRLHHYIRELRIRRKTMEAVKKQNQIFEDGKSGGAKEIKILEEEMSGLRAKVKQLESELEAKTKEARNAEANAVALKKQSEGFLLEYDRLLEDNQNLRNQLQSVDRRVSRSDSKKFM</sequence>
<keyword evidence="7 11" id="KW-0653">Protein transport</keyword>
<keyword evidence="8 11" id="KW-1133">Transmembrane helix</keyword>
<proteinExistence type="inferred from homology"/>
<evidence type="ECO:0000256" key="11">
    <source>
        <dbReference type="RuleBase" id="RU367026"/>
    </source>
</evidence>
<comment type="subcellular location">
    <subcellularLocation>
        <location evidence="1 11">Endoplasmic reticulum membrane</location>
        <topology evidence="1 11">Multi-pass membrane protein</topology>
    </subcellularLocation>
</comment>